<feature type="binding site" evidence="5">
    <location>
        <begin position="118"/>
        <end position="120"/>
    </location>
    <ligand>
        <name>biotin</name>
        <dbReference type="ChEBI" id="CHEBI:57586"/>
    </ligand>
</feature>
<dbReference type="Gene3D" id="3.30.930.10">
    <property type="entry name" value="Bira Bifunctional Protein, Domain 2"/>
    <property type="match status" value="1"/>
</dbReference>
<dbReference type="GO" id="GO:0003677">
    <property type="term" value="F:DNA binding"/>
    <property type="evidence" value="ECO:0007669"/>
    <property type="project" value="UniProtKB-UniRule"/>
</dbReference>
<dbReference type="RefSeq" id="WP_091726470.1">
    <property type="nucleotide sequence ID" value="NZ_FNQE01000002.1"/>
</dbReference>
<dbReference type="GO" id="GO:0016740">
    <property type="term" value="F:transferase activity"/>
    <property type="evidence" value="ECO:0007669"/>
    <property type="project" value="UniProtKB-ARBA"/>
</dbReference>
<dbReference type="SUPFAM" id="SSF55681">
    <property type="entry name" value="Class II aaRS and biotin synthetases"/>
    <property type="match status" value="1"/>
</dbReference>
<dbReference type="Pfam" id="PF02237">
    <property type="entry name" value="BPL_C"/>
    <property type="match status" value="1"/>
</dbReference>
<dbReference type="InterPro" id="IPR036388">
    <property type="entry name" value="WH-like_DNA-bd_sf"/>
</dbReference>
<dbReference type="GO" id="GO:0009249">
    <property type="term" value="P:protein lipoylation"/>
    <property type="evidence" value="ECO:0007669"/>
    <property type="project" value="UniProtKB-ARBA"/>
</dbReference>
<reference evidence="7 8" key="1">
    <citation type="submission" date="2016-10" db="EMBL/GenBank/DDBJ databases">
        <authorList>
            <person name="de Groot N.N."/>
        </authorList>
    </citation>
    <scope>NUCLEOTIDE SEQUENCE [LARGE SCALE GENOMIC DNA]</scope>
    <source>
        <strain evidence="7 8">DSM 21650</strain>
    </source>
</reference>
<dbReference type="EMBL" id="FNQE01000002">
    <property type="protein sequence ID" value="SDY58240.1"/>
    <property type="molecule type" value="Genomic_DNA"/>
</dbReference>
<dbReference type="Gene3D" id="2.30.30.100">
    <property type="match status" value="1"/>
</dbReference>
<dbReference type="OrthoDB" id="9807064at2"/>
<keyword evidence="5" id="KW-0678">Repressor</keyword>
<proteinExistence type="inferred from homology"/>
<dbReference type="InterPro" id="IPR003142">
    <property type="entry name" value="BPL_C"/>
</dbReference>
<keyword evidence="8" id="KW-1185">Reference proteome</keyword>
<feature type="binding site" evidence="5">
    <location>
        <begin position="90"/>
        <end position="92"/>
    </location>
    <ligand>
        <name>biotin</name>
        <dbReference type="ChEBI" id="CHEBI:57586"/>
    </ligand>
</feature>
<comment type="catalytic activity">
    <reaction evidence="5">
        <text>biotin + L-lysyl-[protein] + ATP = N(6)-biotinyl-L-lysyl-[protein] + AMP + diphosphate + H(+)</text>
        <dbReference type="Rhea" id="RHEA:11756"/>
        <dbReference type="Rhea" id="RHEA-COMP:9752"/>
        <dbReference type="Rhea" id="RHEA-COMP:10505"/>
        <dbReference type="ChEBI" id="CHEBI:15378"/>
        <dbReference type="ChEBI" id="CHEBI:29969"/>
        <dbReference type="ChEBI" id="CHEBI:30616"/>
        <dbReference type="ChEBI" id="CHEBI:33019"/>
        <dbReference type="ChEBI" id="CHEBI:57586"/>
        <dbReference type="ChEBI" id="CHEBI:83144"/>
        <dbReference type="ChEBI" id="CHEBI:456215"/>
        <dbReference type="EC" id="6.3.4.15"/>
    </reaction>
</comment>
<accession>A0A1H3L1M1</accession>
<dbReference type="InterPro" id="IPR008988">
    <property type="entry name" value="Transcriptional_repressor_C"/>
</dbReference>
<evidence type="ECO:0000256" key="5">
    <source>
        <dbReference type="HAMAP-Rule" id="MF_00978"/>
    </source>
</evidence>
<evidence type="ECO:0000256" key="4">
    <source>
        <dbReference type="ARBA" id="ARBA00023267"/>
    </source>
</evidence>
<dbReference type="AlphaFoldDB" id="A0A1H3L1M1"/>
<dbReference type="Gene3D" id="1.10.10.10">
    <property type="entry name" value="Winged helix-like DNA-binding domain superfamily/Winged helix DNA-binding domain"/>
    <property type="match status" value="1"/>
</dbReference>
<dbReference type="NCBIfam" id="TIGR00121">
    <property type="entry name" value="birA_ligase"/>
    <property type="match status" value="1"/>
</dbReference>
<keyword evidence="2 5" id="KW-0547">Nucleotide-binding</keyword>
<evidence type="ECO:0000313" key="8">
    <source>
        <dbReference type="Proteomes" id="UP000198625"/>
    </source>
</evidence>
<protein>
    <recommendedName>
        <fullName evidence="5">Bifunctional ligase/repressor BirA</fullName>
    </recommendedName>
    <alternativeName>
        <fullName evidence="5">Biotin--[acetyl-CoA-carboxylase] ligase</fullName>
        <ecNumber evidence="5">6.3.4.15</ecNumber>
    </alternativeName>
    <alternativeName>
        <fullName evidence="5">Biotin--protein ligase</fullName>
    </alternativeName>
    <alternativeName>
        <fullName evidence="5">Biotin-[acetyl-CoA carboxylase] synthetase</fullName>
    </alternativeName>
</protein>
<dbReference type="Pfam" id="PF03099">
    <property type="entry name" value="BPL_LplA_LipB"/>
    <property type="match status" value="1"/>
</dbReference>
<dbReference type="GO" id="GO:0005524">
    <property type="term" value="F:ATP binding"/>
    <property type="evidence" value="ECO:0007669"/>
    <property type="project" value="UniProtKB-UniRule"/>
</dbReference>
<dbReference type="SUPFAM" id="SSF50037">
    <property type="entry name" value="C-terminal domain of transcriptional repressors"/>
    <property type="match status" value="1"/>
</dbReference>
<dbReference type="PANTHER" id="PTHR12835">
    <property type="entry name" value="BIOTIN PROTEIN LIGASE"/>
    <property type="match status" value="1"/>
</dbReference>
<gene>
    <name evidence="5" type="primary">birA</name>
    <name evidence="7" type="ORF">SAMN05660462_00409</name>
</gene>
<dbReference type="GO" id="GO:0005737">
    <property type="term" value="C:cytoplasm"/>
    <property type="evidence" value="ECO:0007669"/>
    <property type="project" value="TreeGrafter"/>
</dbReference>
<sequence length="328" mass="36919">MKEKILKLLKDSKNEFISGQEISQQLNVSRTAIWKYINALKEEGYEIESVSRKGYMLLSTPDILNYEEIRKYLETKHIGREIFYFDTLDSTNLKAKELAANEQKEGTVVIAEEQTNGRGRLGRSWSSPKKKGIWMSIILTPEIEPTDAAKVTQVAAAAVWKGINEVGVKTQIKWPNDIVLNGKKVCGVLTEMSGELNRLNYLVVGIGINANMSDEDFPEEIRGLATSLKIELNKEVERKELIGRILNNFEELYEELIHNNSIDKSIKICVENSALIGKDVRLILKGKEEEAKAIDISKEGELIIQDKNGDISKIISGEVSVRGLYGYV</sequence>
<dbReference type="Pfam" id="PF08279">
    <property type="entry name" value="HTH_11"/>
    <property type="match status" value="1"/>
</dbReference>
<dbReference type="PROSITE" id="PS51733">
    <property type="entry name" value="BPL_LPL_CATALYTIC"/>
    <property type="match status" value="1"/>
</dbReference>
<dbReference type="InterPro" id="IPR045864">
    <property type="entry name" value="aa-tRNA-synth_II/BPL/LPL"/>
</dbReference>
<dbReference type="SUPFAM" id="SSF46785">
    <property type="entry name" value="Winged helix' DNA-binding domain"/>
    <property type="match status" value="1"/>
</dbReference>
<feature type="domain" description="BPL/LPL catalytic" evidence="6">
    <location>
        <begin position="67"/>
        <end position="257"/>
    </location>
</feature>
<feature type="binding site" evidence="5">
    <location>
        <position position="114"/>
    </location>
    <ligand>
        <name>biotin</name>
        <dbReference type="ChEBI" id="CHEBI:57586"/>
    </ligand>
</feature>
<dbReference type="CDD" id="cd16442">
    <property type="entry name" value="BPL"/>
    <property type="match status" value="1"/>
</dbReference>
<dbReference type="InterPro" id="IPR004143">
    <property type="entry name" value="BPL_LPL_catalytic"/>
</dbReference>
<dbReference type="GO" id="GO:0006355">
    <property type="term" value="P:regulation of DNA-templated transcription"/>
    <property type="evidence" value="ECO:0007669"/>
    <property type="project" value="UniProtKB-UniRule"/>
</dbReference>
<dbReference type="InterPro" id="IPR036390">
    <property type="entry name" value="WH_DNA-bd_sf"/>
</dbReference>
<dbReference type="GO" id="GO:0004077">
    <property type="term" value="F:biotin--[biotin carboxyl-carrier protein] ligase activity"/>
    <property type="evidence" value="ECO:0007669"/>
    <property type="project" value="UniProtKB-UniRule"/>
</dbReference>
<evidence type="ECO:0000256" key="2">
    <source>
        <dbReference type="ARBA" id="ARBA00022741"/>
    </source>
</evidence>
<keyword evidence="4 5" id="KW-0092">Biotin</keyword>
<keyword evidence="5" id="KW-0238">DNA-binding</keyword>
<keyword evidence="5" id="KW-0805">Transcription regulation</keyword>
<dbReference type="InterPro" id="IPR030855">
    <property type="entry name" value="Bifunct_BirA"/>
</dbReference>
<dbReference type="InterPro" id="IPR013196">
    <property type="entry name" value="HTH_11"/>
</dbReference>
<comment type="similarity">
    <text evidence="5">Belongs to the biotin--protein ligase family.</text>
</comment>
<comment type="function">
    <text evidence="5">Acts both as a biotin--[acetyl-CoA-carboxylase] ligase and a repressor.</text>
</comment>
<evidence type="ECO:0000259" key="6">
    <source>
        <dbReference type="PROSITE" id="PS51733"/>
    </source>
</evidence>
<evidence type="ECO:0000256" key="3">
    <source>
        <dbReference type="ARBA" id="ARBA00022840"/>
    </source>
</evidence>
<dbReference type="HAMAP" id="MF_00978">
    <property type="entry name" value="Bifunct_BirA"/>
    <property type="match status" value="1"/>
</dbReference>
<feature type="binding site" evidence="5">
    <location>
        <position position="184"/>
    </location>
    <ligand>
        <name>biotin</name>
        <dbReference type="ChEBI" id="CHEBI:57586"/>
    </ligand>
</feature>
<name>A0A1H3L1M1_9FIRM</name>
<evidence type="ECO:0000313" key="7">
    <source>
        <dbReference type="EMBL" id="SDY58240.1"/>
    </source>
</evidence>
<dbReference type="EC" id="6.3.4.15" evidence="5"/>
<dbReference type="InterPro" id="IPR004408">
    <property type="entry name" value="Biotin_CoA_COase_ligase"/>
</dbReference>
<dbReference type="Proteomes" id="UP000198625">
    <property type="component" value="Unassembled WGS sequence"/>
</dbReference>
<keyword evidence="3 5" id="KW-0067">ATP-binding</keyword>
<organism evidence="7 8">
    <name type="scientific">Proteiniborus ethanoligenes</name>
    <dbReference type="NCBI Taxonomy" id="415015"/>
    <lineage>
        <taxon>Bacteria</taxon>
        <taxon>Bacillati</taxon>
        <taxon>Bacillota</taxon>
        <taxon>Clostridia</taxon>
        <taxon>Eubacteriales</taxon>
        <taxon>Proteiniborus</taxon>
    </lineage>
</organism>
<feature type="DNA-binding region" description="H-T-H motif" evidence="5">
    <location>
        <begin position="19"/>
        <end position="38"/>
    </location>
</feature>
<evidence type="ECO:0000256" key="1">
    <source>
        <dbReference type="ARBA" id="ARBA00022598"/>
    </source>
</evidence>
<keyword evidence="5" id="KW-0804">Transcription</keyword>
<dbReference type="PANTHER" id="PTHR12835:SF5">
    <property type="entry name" value="BIOTIN--PROTEIN LIGASE"/>
    <property type="match status" value="1"/>
</dbReference>
<dbReference type="STRING" id="415015.SAMN05660462_00409"/>
<keyword evidence="1 5" id="KW-0436">Ligase</keyword>